<proteinExistence type="predicted"/>
<reference evidence="2 3" key="1">
    <citation type="journal article" date="2022" name="Nat. Genet.">
        <title>Improved pea reference genome and pan-genome highlight genomic features and evolutionary characteristics.</title>
        <authorList>
            <person name="Yang T."/>
            <person name="Liu R."/>
            <person name="Luo Y."/>
            <person name="Hu S."/>
            <person name="Wang D."/>
            <person name="Wang C."/>
            <person name="Pandey M.K."/>
            <person name="Ge S."/>
            <person name="Xu Q."/>
            <person name="Li N."/>
            <person name="Li G."/>
            <person name="Huang Y."/>
            <person name="Saxena R.K."/>
            <person name="Ji Y."/>
            <person name="Li M."/>
            <person name="Yan X."/>
            <person name="He Y."/>
            <person name="Liu Y."/>
            <person name="Wang X."/>
            <person name="Xiang C."/>
            <person name="Varshney R.K."/>
            <person name="Ding H."/>
            <person name="Gao S."/>
            <person name="Zong X."/>
        </authorList>
    </citation>
    <scope>NUCLEOTIDE SEQUENCE [LARGE SCALE GENOMIC DNA]</scope>
    <source>
        <strain evidence="2 3">cv. Zhongwan 6</strain>
    </source>
</reference>
<dbReference type="Gramene" id="Psat06G0184600-T1">
    <property type="protein sequence ID" value="KAI5395420.1"/>
    <property type="gene ID" value="KIW84_061846"/>
</dbReference>
<name>A0A9D5A7H0_PEA</name>
<dbReference type="PANTHER" id="PTHR26312">
    <property type="entry name" value="TETRATRICOPEPTIDE REPEAT PROTEIN 5"/>
    <property type="match status" value="1"/>
</dbReference>
<protein>
    <recommendedName>
        <fullName evidence="4">Protein SLOW GREEN 1, chloroplastic</fullName>
    </recommendedName>
</protein>
<evidence type="ECO:0000313" key="2">
    <source>
        <dbReference type="EMBL" id="KAI5395420.1"/>
    </source>
</evidence>
<evidence type="ECO:0000313" key="3">
    <source>
        <dbReference type="Proteomes" id="UP001058974"/>
    </source>
</evidence>
<dbReference type="InterPro" id="IPR011990">
    <property type="entry name" value="TPR-like_helical_dom_sf"/>
</dbReference>
<dbReference type="PANTHER" id="PTHR26312:SF67">
    <property type="entry name" value="PROTEIN SLOW GREEN 1, CHLOROPLASTIC"/>
    <property type="match status" value="1"/>
</dbReference>
<keyword evidence="3" id="KW-1185">Reference proteome</keyword>
<comment type="caution">
    <text evidence="2">The sequence shown here is derived from an EMBL/GenBank/DDBJ whole genome shotgun (WGS) entry which is preliminary data.</text>
</comment>
<dbReference type="EMBL" id="JAMSHJ010000006">
    <property type="protein sequence ID" value="KAI5395420.1"/>
    <property type="molecule type" value="Genomic_DNA"/>
</dbReference>
<feature type="region of interest" description="Disordered" evidence="1">
    <location>
        <begin position="59"/>
        <end position="82"/>
    </location>
</feature>
<organism evidence="2 3">
    <name type="scientific">Pisum sativum</name>
    <name type="common">Garden pea</name>
    <name type="synonym">Lathyrus oleraceus</name>
    <dbReference type="NCBI Taxonomy" id="3888"/>
    <lineage>
        <taxon>Eukaryota</taxon>
        <taxon>Viridiplantae</taxon>
        <taxon>Streptophyta</taxon>
        <taxon>Embryophyta</taxon>
        <taxon>Tracheophyta</taxon>
        <taxon>Spermatophyta</taxon>
        <taxon>Magnoliopsida</taxon>
        <taxon>eudicotyledons</taxon>
        <taxon>Gunneridae</taxon>
        <taxon>Pentapetalae</taxon>
        <taxon>rosids</taxon>
        <taxon>fabids</taxon>
        <taxon>Fabales</taxon>
        <taxon>Fabaceae</taxon>
        <taxon>Papilionoideae</taxon>
        <taxon>50 kb inversion clade</taxon>
        <taxon>NPAAA clade</taxon>
        <taxon>Hologalegina</taxon>
        <taxon>IRL clade</taxon>
        <taxon>Fabeae</taxon>
        <taxon>Lathyrus</taxon>
    </lineage>
</organism>
<dbReference type="Gene3D" id="1.25.40.10">
    <property type="entry name" value="Tetratricopeptide repeat domain"/>
    <property type="match status" value="2"/>
</dbReference>
<evidence type="ECO:0000256" key="1">
    <source>
        <dbReference type="SAM" id="MobiDB-lite"/>
    </source>
</evidence>
<dbReference type="SUPFAM" id="SSF48452">
    <property type="entry name" value="TPR-like"/>
    <property type="match status" value="1"/>
</dbReference>
<dbReference type="AlphaFoldDB" id="A0A9D5A7H0"/>
<feature type="non-terminal residue" evidence="2">
    <location>
        <position position="367"/>
    </location>
</feature>
<dbReference type="GO" id="GO:0009535">
    <property type="term" value="C:chloroplast thylakoid membrane"/>
    <property type="evidence" value="ECO:0007669"/>
    <property type="project" value="TreeGrafter"/>
</dbReference>
<dbReference type="Proteomes" id="UP001058974">
    <property type="component" value="Chromosome 6"/>
</dbReference>
<feature type="compositionally biased region" description="Low complexity" evidence="1">
    <location>
        <begin position="59"/>
        <end position="81"/>
    </location>
</feature>
<gene>
    <name evidence="2" type="ORF">KIW84_061846</name>
</gene>
<evidence type="ECO:0008006" key="4">
    <source>
        <dbReference type="Google" id="ProtNLM"/>
    </source>
</evidence>
<sequence>KISLSSTLAMTTLPKTLHYHHLSFTHRPSPFPTPSSTFSFRPQPPRHFSSSPLLFSSIKASSSSSSPSPKNNNHSPKPQNPFSQLLETLNPFYSPLFEPAYVAVTVLAFFLFRFQQNPAAATSPLPPPPAETSTATTDENLFENNIIIDDILVETSNDANALRSLVEEKVKAKKLGEAIRVVDRIIELEPEEFVLQLLKAHLHSYNGEHELAKNGFELFLEKDPLNSEAYRGLLMANLELNEPLEGFLNRVDEVVRFFEEEKMESEAREFKLLIAQVKVMQEDYPGALKVYEEIVKVMQEDYSAALKVYEKIVKEEPSDFRPYLCQGVVYTLLRKNDEAEKQFEEYRNLFQRIILIKRILRITLRFC</sequence>
<accession>A0A9D5A7H0</accession>